<dbReference type="EMBL" id="PYAW01000007">
    <property type="protein sequence ID" value="PSL43945.1"/>
    <property type="molecule type" value="Genomic_DNA"/>
</dbReference>
<comment type="caution">
    <text evidence="2">The sequence shown here is derived from an EMBL/GenBank/DDBJ whole genome shotgun (WGS) entry which is preliminary data.</text>
</comment>
<organism evidence="2 3">
    <name type="scientific">Chitinophaga niastensis</name>
    <dbReference type="NCBI Taxonomy" id="536980"/>
    <lineage>
        <taxon>Bacteria</taxon>
        <taxon>Pseudomonadati</taxon>
        <taxon>Bacteroidota</taxon>
        <taxon>Chitinophagia</taxon>
        <taxon>Chitinophagales</taxon>
        <taxon>Chitinophagaceae</taxon>
        <taxon>Chitinophaga</taxon>
    </lineage>
</organism>
<keyword evidence="3" id="KW-1185">Reference proteome</keyword>
<feature type="transmembrane region" description="Helical" evidence="1">
    <location>
        <begin position="6"/>
        <end position="27"/>
    </location>
</feature>
<sequence>MRGQLLTKWVLIFILVFTPSFTALAGLEYKKKNVIHDPYEYVLKDLRNYIAIYFAAVDEVRILKKDYLPKRMKKGKQGPQIRFIDLSVERDKALSLDYVLEILPLEKVGENYQVGIICYKVDLTSHQVNLMQTSSLIYTFEKSVHGFLFKDALKPLPKDFK</sequence>
<proteinExistence type="predicted"/>
<reference evidence="2 3" key="1">
    <citation type="submission" date="2018-03" db="EMBL/GenBank/DDBJ databases">
        <title>Genomic Encyclopedia of Archaeal and Bacterial Type Strains, Phase II (KMG-II): from individual species to whole genera.</title>
        <authorList>
            <person name="Goeker M."/>
        </authorList>
    </citation>
    <scope>NUCLEOTIDE SEQUENCE [LARGE SCALE GENOMIC DNA]</scope>
    <source>
        <strain evidence="2 3">DSM 24859</strain>
    </source>
</reference>
<gene>
    <name evidence="2" type="ORF">CLV51_107257</name>
</gene>
<dbReference type="RefSeq" id="WP_106530908.1">
    <property type="nucleotide sequence ID" value="NZ_PYAW01000007.1"/>
</dbReference>
<evidence type="ECO:0000256" key="1">
    <source>
        <dbReference type="SAM" id="Phobius"/>
    </source>
</evidence>
<protein>
    <submittedName>
        <fullName evidence="2">Uncharacterized protein</fullName>
    </submittedName>
</protein>
<accession>A0A2P8HCI4</accession>
<keyword evidence="1" id="KW-0812">Transmembrane</keyword>
<evidence type="ECO:0000313" key="3">
    <source>
        <dbReference type="Proteomes" id="UP000240971"/>
    </source>
</evidence>
<dbReference type="AlphaFoldDB" id="A0A2P8HCI4"/>
<evidence type="ECO:0000313" key="2">
    <source>
        <dbReference type="EMBL" id="PSL43945.1"/>
    </source>
</evidence>
<dbReference type="OrthoDB" id="9883463at2"/>
<keyword evidence="1" id="KW-0472">Membrane</keyword>
<keyword evidence="1" id="KW-1133">Transmembrane helix</keyword>
<name>A0A2P8HCI4_CHINA</name>
<dbReference type="Proteomes" id="UP000240971">
    <property type="component" value="Unassembled WGS sequence"/>
</dbReference>